<comment type="caution">
    <text evidence="2">The sequence shown here is derived from an EMBL/GenBank/DDBJ whole genome shotgun (WGS) entry which is preliminary data.</text>
</comment>
<sequence>MLEPNDKLSIIDLYRAYNKSIDESDPSAWADTFTADGVFAHPVREYRGRAELESFVKERSEKLPAHPVMEQQHWNDEIRLEGGSGEATGGCAVLVVGVDRATGKLAIVVHGLYQDELVKVNSSWRFRSRALRVL</sequence>
<dbReference type="Proteomes" id="UP000325273">
    <property type="component" value="Unassembled WGS sequence"/>
</dbReference>
<dbReference type="AlphaFoldDB" id="A0A5B0G8T5"/>
<name>A0A5B0G8T5_9BURK</name>
<dbReference type="CDD" id="cd00531">
    <property type="entry name" value="NTF2_like"/>
    <property type="match status" value="1"/>
</dbReference>
<dbReference type="Pfam" id="PF13577">
    <property type="entry name" value="SnoaL_4"/>
    <property type="match status" value="1"/>
</dbReference>
<evidence type="ECO:0000313" key="3">
    <source>
        <dbReference type="Proteomes" id="UP000325273"/>
    </source>
</evidence>
<accession>A0A5B0G8T5</accession>
<evidence type="ECO:0000259" key="1">
    <source>
        <dbReference type="Pfam" id="PF13577"/>
    </source>
</evidence>
<proteinExistence type="predicted"/>
<reference evidence="2 3" key="1">
    <citation type="submission" date="2019-08" db="EMBL/GenBank/DDBJ databases">
        <title>Paraburkholderia sp. DCY113.</title>
        <authorList>
            <person name="Kang J."/>
        </authorList>
    </citation>
    <scope>NUCLEOTIDE SEQUENCE [LARGE SCALE GENOMIC DNA]</scope>
    <source>
        <strain evidence="2 3">DCY113</strain>
    </source>
</reference>
<keyword evidence="3" id="KW-1185">Reference proteome</keyword>
<dbReference type="InterPro" id="IPR037401">
    <property type="entry name" value="SnoaL-like"/>
</dbReference>
<dbReference type="Gene3D" id="3.10.450.50">
    <property type="match status" value="1"/>
</dbReference>
<feature type="domain" description="SnoaL-like" evidence="1">
    <location>
        <begin position="5"/>
        <end position="129"/>
    </location>
</feature>
<organism evidence="2 3">
    <name type="scientific">Paraburkholderia panacisoli</name>
    <dbReference type="NCBI Taxonomy" id="2603818"/>
    <lineage>
        <taxon>Bacteria</taxon>
        <taxon>Pseudomonadati</taxon>
        <taxon>Pseudomonadota</taxon>
        <taxon>Betaproteobacteria</taxon>
        <taxon>Burkholderiales</taxon>
        <taxon>Burkholderiaceae</taxon>
        <taxon>Paraburkholderia</taxon>
    </lineage>
</organism>
<dbReference type="RefSeq" id="WP_149675561.1">
    <property type="nucleotide sequence ID" value="NZ_VTUZ01000050.1"/>
</dbReference>
<dbReference type="EMBL" id="VTUZ01000050">
    <property type="protein sequence ID" value="KAA0999145.1"/>
    <property type="molecule type" value="Genomic_DNA"/>
</dbReference>
<protein>
    <submittedName>
        <fullName evidence="2">Nuclear transport factor 2 family protein</fullName>
    </submittedName>
</protein>
<dbReference type="InterPro" id="IPR032710">
    <property type="entry name" value="NTF2-like_dom_sf"/>
</dbReference>
<dbReference type="SUPFAM" id="SSF54427">
    <property type="entry name" value="NTF2-like"/>
    <property type="match status" value="1"/>
</dbReference>
<evidence type="ECO:0000313" key="2">
    <source>
        <dbReference type="EMBL" id="KAA0999145.1"/>
    </source>
</evidence>
<gene>
    <name evidence="2" type="ORF">FVF58_42160</name>
</gene>